<comment type="function">
    <text evidence="4">Binds to the 23S rRNA.</text>
</comment>
<dbReference type="InterPro" id="IPR050522">
    <property type="entry name" value="Ribosomal_protein_eL43"/>
</dbReference>
<dbReference type="GeneID" id="41321093"/>
<evidence type="ECO:0000313" key="6">
    <source>
        <dbReference type="Proteomes" id="UP000273278"/>
    </source>
</evidence>
<feature type="binding site" evidence="4">
    <location>
        <position position="60"/>
    </location>
    <ligand>
        <name>Zn(2+)</name>
        <dbReference type="ChEBI" id="CHEBI:29105"/>
    </ligand>
</feature>
<dbReference type="GO" id="GO:0008270">
    <property type="term" value="F:zinc ion binding"/>
    <property type="evidence" value="ECO:0007669"/>
    <property type="project" value="UniProtKB-UniRule"/>
</dbReference>
<gene>
    <name evidence="4" type="primary">rpl37ae</name>
    <name evidence="5" type="ORF">BKD89_01455</name>
</gene>
<name>A0A3G3IG17_9ARCH</name>
<evidence type="ECO:0000256" key="4">
    <source>
        <dbReference type="HAMAP-Rule" id="MF_00327"/>
    </source>
</evidence>
<accession>A0A3G3IG17</accession>
<feature type="binding site" evidence="4">
    <location>
        <position position="39"/>
    </location>
    <ligand>
        <name>Zn(2+)</name>
        <dbReference type="ChEBI" id="CHEBI:29105"/>
    </ligand>
</feature>
<comment type="subunit">
    <text evidence="4">Part of the 50S ribosomal subunit.</text>
</comment>
<keyword evidence="4" id="KW-0863">Zinc-finger</keyword>
<dbReference type="InterPro" id="IPR011331">
    <property type="entry name" value="Ribosomal_eL37/eL43"/>
</dbReference>
<dbReference type="NCBIfam" id="TIGR00280">
    <property type="entry name" value="eL43_euk_arch"/>
    <property type="match status" value="1"/>
</dbReference>
<keyword evidence="2 4" id="KW-0689">Ribosomal protein</keyword>
<dbReference type="HAMAP" id="MF_00327">
    <property type="entry name" value="Ribosomal_eL43"/>
    <property type="match status" value="1"/>
</dbReference>
<feature type="binding site" evidence="4">
    <location>
        <position position="57"/>
    </location>
    <ligand>
        <name>Zn(2+)</name>
        <dbReference type="ChEBI" id="CHEBI:29105"/>
    </ligand>
</feature>
<feature type="zinc finger region" description="C4-type" evidence="4">
    <location>
        <begin position="39"/>
        <end position="60"/>
    </location>
</feature>
<keyword evidence="4" id="KW-0479">Metal-binding</keyword>
<evidence type="ECO:0000256" key="3">
    <source>
        <dbReference type="ARBA" id="ARBA00023274"/>
    </source>
</evidence>
<dbReference type="AlphaFoldDB" id="A0A3G3IG17"/>
<dbReference type="GO" id="GO:0070180">
    <property type="term" value="F:large ribosomal subunit rRNA binding"/>
    <property type="evidence" value="ECO:0007669"/>
    <property type="project" value="UniProtKB-UniRule"/>
</dbReference>
<evidence type="ECO:0000256" key="2">
    <source>
        <dbReference type="ARBA" id="ARBA00022980"/>
    </source>
</evidence>
<proteinExistence type="inferred from homology"/>
<dbReference type="GO" id="GO:1990904">
    <property type="term" value="C:ribonucleoprotein complex"/>
    <property type="evidence" value="ECO:0007669"/>
    <property type="project" value="UniProtKB-KW"/>
</dbReference>
<dbReference type="GO" id="GO:0005840">
    <property type="term" value="C:ribosome"/>
    <property type="evidence" value="ECO:0007669"/>
    <property type="project" value="UniProtKB-KW"/>
</dbReference>
<dbReference type="Gene3D" id="2.20.25.30">
    <property type="match status" value="1"/>
</dbReference>
<dbReference type="NCBIfam" id="NF003058">
    <property type="entry name" value="PRK03976.1"/>
    <property type="match status" value="1"/>
</dbReference>
<keyword evidence="1 4" id="KW-0694">RNA-binding</keyword>
<feature type="binding site" evidence="4">
    <location>
        <position position="42"/>
    </location>
    <ligand>
        <name>Zn(2+)</name>
        <dbReference type="ChEBI" id="CHEBI:29105"/>
    </ligand>
</feature>
<comment type="similarity">
    <text evidence="4">Belongs to the eukaryotic ribosomal protein eL43 family. Putative zinc-binding subfamily.</text>
</comment>
<dbReference type="SUPFAM" id="SSF57829">
    <property type="entry name" value="Zn-binding ribosomal proteins"/>
    <property type="match status" value="1"/>
</dbReference>
<comment type="cofactor">
    <cofactor evidence="4">
        <name>Zn(2+)</name>
        <dbReference type="ChEBI" id="CHEBI:29105"/>
    </cofactor>
    <text evidence="4">Binds 1 zinc ion per subunit.</text>
</comment>
<dbReference type="Pfam" id="PF01780">
    <property type="entry name" value="Ribosomal_L37ae"/>
    <property type="match status" value="1"/>
</dbReference>
<evidence type="ECO:0000313" key="5">
    <source>
        <dbReference type="EMBL" id="AYQ54484.1"/>
    </source>
</evidence>
<organism evidence="5 6">
    <name type="scientific">Methanomethylophilus alvi</name>
    <dbReference type="NCBI Taxonomy" id="1291540"/>
    <lineage>
        <taxon>Archaea</taxon>
        <taxon>Methanobacteriati</taxon>
        <taxon>Thermoplasmatota</taxon>
        <taxon>Thermoplasmata</taxon>
        <taxon>Methanomassiliicoccales</taxon>
        <taxon>Methanomethylophilaceae</taxon>
        <taxon>Methanomethylophilus</taxon>
    </lineage>
</organism>
<keyword evidence="3 4" id="KW-0687">Ribonucleoprotein</keyword>
<dbReference type="GO" id="GO:0006412">
    <property type="term" value="P:translation"/>
    <property type="evidence" value="ECO:0007669"/>
    <property type="project" value="UniProtKB-UniRule"/>
</dbReference>
<dbReference type="PANTHER" id="PTHR48129">
    <property type="entry name" value="60S RIBOSOMAL PROTEIN L37A"/>
    <property type="match status" value="1"/>
</dbReference>
<dbReference type="GO" id="GO:0003735">
    <property type="term" value="F:structural constituent of ribosome"/>
    <property type="evidence" value="ECO:0007669"/>
    <property type="project" value="InterPro"/>
</dbReference>
<dbReference type="Proteomes" id="UP000273278">
    <property type="component" value="Chromosome"/>
</dbReference>
<sequence>MAKRTAKAGTAGRFGARYGVVVRNRVKSIEAHQKAKHECPQCHHMSVKRVSAGIWECRHCGNKFAAAAYSPKTKKTTDALVAAKAAKNAEAAPVADAPAEQ</sequence>
<dbReference type="EMBL" id="CP017686">
    <property type="protein sequence ID" value="AYQ54484.1"/>
    <property type="molecule type" value="Genomic_DNA"/>
</dbReference>
<dbReference type="OMA" id="GPRYGRK"/>
<evidence type="ECO:0000256" key="1">
    <source>
        <dbReference type="ARBA" id="ARBA00022884"/>
    </source>
</evidence>
<dbReference type="InterPro" id="IPR011332">
    <property type="entry name" value="Ribosomal_zn-bd"/>
</dbReference>
<reference evidence="5 6" key="1">
    <citation type="submission" date="2016-10" db="EMBL/GenBank/DDBJ databases">
        <title>Complete genome of the TMA-utilizing, human hosted archaeon Methanomethylophilus alvus Gen. nov, sp. nov., strain Mx-05, derived from a pure culture.</title>
        <authorList>
            <person name="Brugere J.-F."/>
            <person name="Ben Hania W."/>
            <person name="Chaudhary P.P."/>
            <person name="Gaci N."/>
            <person name="Borrel G."/>
            <person name="Cao Van Tuat L."/>
            <person name="Fardeau M.-L."/>
            <person name="Harris H.M.B."/>
            <person name="O'Toole P.W."/>
            <person name="Ollivier B."/>
        </authorList>
    </citation>
    <scope>NUCLEOTIDE SEQUENCE [LARGE SCALE GENOMIC DNA]</scope>
    <source>
        <strain evidence="5 6">Mx-05</strain>
    </source>
</reference>
<dbReference type="InterPro" id="IPR002674">
    <property type="entry name" value="Ribosomal_eL43"/>
</dbReference>
<protein>
    <recommendedName>
        <fullName evidence="4">Large ribosomal subunit protein eL43</fullName>
    </recommendedName>
</protein>
<dbReference type="PANTHER" id="PTHR48129:SF1">
    <property type="entry name" value="LARGE RIBOSOMAL SUBUNIT PROTEIN EL43"/>
    <property type="match status" value="1"/>
</dbReference>
<dbReference type="RefSeq" id="WP_015504196.1">
    <property type="nucleotide sequence ID" value="NZ_CAYARL010000008.1"/>
</dbReference>
<keyword evidence="4" id="KW-0862">Zinc</keyword>
<keyword evidence="4" id="KW-0699">rRNA-binding</keyword>